<organism evidence="3 4">
    <name type="scientific">Fusarium pseudoanthophilum</name>
    <dbReference type="NCBI Taxonomy" id="48495"/>
    <lineage>
        <taxon>Eukaryota</taxon>
        <taxon>Fungi</taxon>
        <taxon>Dikarya</taxon>
        <taxon>Ascomycota</taxon>
        <taxon>Pezizomycotina</taxon>
        <taxon>Sordariomycetes</taxon>
        <taxon>Hypocreomycetidae</taxon>
        <taxon>Hypocreales</taxon>
        <taxon>Nectriaceae</taxon>
        <taxon>Fusarium</taxon>
        <taxon>Fusarium fujikuroi species complex</taxon>
    </lineage>
</organism>
<keyword evidence="2" id="KW-0812">Transmembrane</keyword>
<evidence type="ECO:0000256" key="2">
    <source>
        <dbReference type="SAM" id="Phobius"/>
    </source>
</evidence>
<dbReference type="InterPro" id="IPR025363">
    <property type="entry name" value="DUF4267"/>
</dbReference>
<protein>
    <submittedName>
        <fullName evidence="3">Integral membrane protein</fullName>
    </submittedName>
</protein>
<keyword evidence="2" id="KW-1133">Transmembrane helix</keyword>
<dbReference type="EMBL" id="JAAOAR010000821">
    <property type="protein sequence ID" value="KAF5573319.1"/>
    <property type="molecule type" value="Genomic_DNA"/>
</dbReference>
<comment type="caution">
    <text evidence="3">The sequence shown here is derived from an EMBL/GenBank/DDBJ whole genome shotgun (WGS) entry which is preliminary data.</text>
</comment>
<keyword evidence="4" id="KW-1185">Reference proteome</keyword>
<sequence>MWDTFFYRGAIVISAVPGLIGINSMLRPEATLKIVKFPIPVDPQSRKTCLSLARLQGARNIVISYLFINNALTGDKKLMGMGLLGALFMLATDGGQWWTSSLESHIPLVLQGTDRASVDDISPSPDLVHPESAEGMKAETRKDALVI</sequence>
<name>A0A8H5KHG6_9HYPO</name>
<evidence type="ECO:0000313" key="4">
    <source>
        <dbReference type="Proteomes" id="UP000544095"/>
    </source>
</evidence>
<evidence type="ECO:0000256" key="1">
    <source>
        <dbReference type="SAM" id="MobiDB-lite"/>
    </source>
</evidence>
<accession>A0A8H5KHG6</accession>
<keyword evidence="2" id="KW-0472">Membrane</keyword>
<dbReference type="AlphaFoldDB" id="A0A8H5KHG6"/>
<gene>
    <name evidence="3" type="ORF">FPANT_12454</name>
</gene>
<dbReference type="Pfam" id="PF14087">
    <property type="entry name" value="DUF4267"/>
    <property type="match status" value="1"/>
</dbReference>
<feature type="region of interest" description="Disordered" evidence="1">
    <location>
        <begin position="120"/>
        <end position="139"/>
    </location>
</feature>
<dbReference type="Proteomes" id="UP000544095">
    <property type="component" value="Unassembled WGS sequence"/>
</dbReference>
<reference evidence="3 4" key="1">
    <citation type="submission" date="2020-05" db="EMBL/GenBank/DDBJ databases">
        <title>Identification and distribution of gene clusters putatively required for synthesis of sphingolipid metabolism inhibitors in phylogenetically diverse species of the filamentous fungus Fusarium.</title>
        <authorList>
            <person name="Kim H.-S."/>
            <person name="Busman M."/>
            <person name="Brown D.W."/>
            <person name="Divon H."/>
            <person name="Uhlig S."/>
            <person name="Proctor R.H."/>
        </authorList>
    </citation>
    <scope>NUCLEOTIDE SEQUENCE [LARGE SCALE GENOMIC DNA]</scope>
    <source>
        <strain evidence="3 4">NRRL 25211</strain>
    </source>
</reference>
<feature type="transmembrane region" description="Helical" evidence="2">
    <location>
        <begin position="6"/>
        <end position="26"/>
    </location>
</feature>
<feature type="compositionally biased region" description="Basic and acidic residues" evidence="1">
    <location>
        <begin position="128"/>
        <end position="139"/>
    </location>
</feature>
<evidence type="ECO:0000313" key="3">
    <source>
        <dbReference type="EMBL" id="KAF5573319.1"/>
    </source>
</evidence>
<proteinExistence type="predicted"/>